<keyword evidence="3" id="KW-1185">Reference proteome</keyword>
<feature type="chain" id="PRO_5043589322" evidence="1">
    <location>
        <begin position="30"/>
        <end position="73"/>
    </location>
</feature>
<evidence type="ECO:0000313" key="3">
    <source>
        <dbReference type="Proteomes" id="UP001328733"/>
    </source>
</evidence>
<comment type="caution">
    <text evidence="2">The sequence shown here is derived from an EMBL/GenBank/DDBJ whole genome shotgun (WGS) entry which is preliminary data.</text>
</comment>
<keyword evidence="1" id="KW-0732">Signal</keyword>
<feature type="signal peptide" evidence="1">
    <location>
        <begin position="1"/>
        <end position="29"/>
    </location>
</feature>
<protein>
    <submittedName>
        <fullName evidence="2">Uncharacterized protein</fullName>
    </submittedName>
</protein>
<dbReference type="EMBL" id="JBAFSM010000058">
    <property type="protein sequence ID" value="MEG3439738.1"/>
    <property type="molecule type" value="Genomic_DNA"/>
</dbReference>
<proteinExistence type="predicted"/>
<dbReference type="AlphaFoldDB" id="A0AAW9QRT0"/>
<dbReference type="RefSeq" id="WP_332867217.1">
    <property type="nucleotide sequence ID" value="NZ_JBAFSM010000058.1"/>
</dbReference>
<evidence type="ECO:0000256" key="1">
    <source>
        <dbReference type="SAM" id="SignalP"/>
    </source>
</evidence>
<dbReference type="Proteomes" id="UP001328733">
    <property type="component" value="Unassembled WGS sequence"/>
</dbReference>
<gene>
    <name evidence="2" type="ORF">V0288_21600</name>
</gene>
<name>A0AAW9QRT0_9CHRO</name>
<organism evidence="2 3">
    <name type="scientific">Pannus brasiliensis CCIBt3594</name>
    <dbReference type="NCBI Taxonomy" id="1427578"/>
    <lineage>
        <taxon>Bacteria</taxon>
        <taxon>Bacillati</taxon>
        <taxon>Cyanobacteriota</taxon>
        <taxon>Cyanophyceae</taxon>
        <taxon>Oscillatoriophycideae</taxon>
        <taxon>Chroococcales</taxon>
        <taxon>Microcystaceae</taxon>
        <taxon>Pannus</taxon>
    </lineage>
</organism>
<reference evidence="2 3" key="1">
    <citation type="submission" date="2024-01" db="EMBL/GenBank/DDBJ databases">
        <title>Genomic insights into the taxonomy and metabolism of the cyanobacterium Pannus brasiliensis CCIBt3594.</title>
        <authorList>
            <person name="Machado M."/>
            <person name="Botero N.B."/>
            <person name="Andreote A.P.D."/>
            <person name="Feitosa A.M.T."/>
            <person name="Popin R."/>
            <person name="Sivonen K."/>
            <person name="Fiore M.F."/>
        </authorList>
    </citation>
    <scope>NUCLEOTIDE SEQUENCE [LARGE SCALE GENOMIC DNA]</scope>
    <source>
        <strain evidence="2 3">CCIBt3594</strain>
    </source>
</reference>
<evidence type="ECO:0000313" key="2">
    <source>
        <dbReference type="EMBL" id="MEG3439738.1"/>
    </source>
</evidence>
<accession>A0AAW9QRT0</accession>
<sequence length="73" mass="7691">MLHKMSFCRSLPLFLAVVATCTLSEVAGAATFTFSFSNVRGLINGTVQGTIELPDGDGTFAAPRFLLLSPPSV</sequence>